<dbReference type="SUPFAM" id="SSF49464">
    <property type="entry name" value="Carboxypeptidase regulatory domain-like"/>
    <property type="match status" value="1"/>
</dbReference>
<dbReference type="OrthoDB" id="9790784at2"/>
<dbReference type="Pfam" id="PF13620">
    <property type="entry name" value="CarboxypepD_reg"/>
    <property type="match status" value="1"/>
</dbReference>
<evidence type="ECO:0000256" key="1">
    <source>
        <dbReference type="SAM" id="SignalP"/>
    </source>
</evidence>
<keyword evidence="3" id="KW-1185">Reference proteome</keyword>
<reference evidence="2 3" key="1">
    <citation type="submission" date="2019-09" db="EMBL/GenBank/DDBJ databases">
        <title>Ecophysiology of the spiral-shaped methanotroph Methylospira mobilis as revealed by the complete genome sequence.</title>
        <authorList>
            <person name="Oshkin I.Y."/>
            <person name="Dedysh S.N."/>
            <person name="Miroshnikov K."/>
            <person name="Danilova O.V."/>
            <person name="Hakobyan A."/>
            <person name="Liesack W."/>
        </authorList>
    </citation>
    <scope>NUCLEOTIDE SEQUENCE [LARGE SCALE GENOMIC DNA]</scope>
    <source>
        <strain evidence="2 3">Shm1</strain>
    </source>
</reference>
<dbReference type="InParanoid" id="A0A5Q0BDT1"/>
<protein>
    <recommendedName>
        <fullName evidence="4">Carboxypeptidase regulatory-like domain-containing protein</fullName>
    </recommendedName>
</protein>
<dbReference type="InterPro" id="IPR008969">
    <property type="entry name" value="CarboxyPept-like_regulatory"/>
</dbReference>
<evidence type="ECO:0008006" key="4">
    <source>
        <dbReference type="Google" id="ProtNLM"/>
    </source>
</evidence>
<dbReference type="KEGG" id="mmob:F6R98_04395"/>
<feature type="chain" id="PRO_5024933105" description="Carboxypeptidase regulatory-like domain-containing protein" evidence="1">
    <location>
        <begin position="24"/>
        <end position="377"/>
    </location>
</feature>
<gene>
    <name evidence="2" type="ORF">F6R98_04395</name>
</gene>
<dbReference type="Proteomes" id="UP000325755">
    <property type="component" value="Chromosome"/>
</dbReference>
<feature type="signal peptide" evidence="1">
    <location>
        <begin position="1"/>
        <end position="23"/>
    </location>
</feature>
<keyword evidence="1" id="KW-0732">Signal</keyword>
<organism evidence="2 3">
    <name type="scientific">Candidatus Methylospira mobilis</name>
    <dbReference type="NCBI Taxonomy" id="1808979"/>
    <lineage>
        <taxon>Bacteria</taxon>
        <taxon>Pseudomonadati</taxon>
        <taxon>Pseudomonadota</taxon>
        <taxon>Gammaproteobacteria</taxon>
        <taxon>Methylococcales</taxon>
        <taxon>Methylococcaceae</taxon>
        <taxon>Candidatus Methylospira</taxon>
    </lineage>
</organism>
<evidence type="ECO:0000313" key="2">
    <source>
        <dbReference type="EMBL" id="QFY41960.1"/>
    </source>
</evidence>
<sequence length="377" mass="40939">MKLTYKAILVYTLLTASTLSAYAAGEQEPFAGYVYDQTGKPVENATVTVNGAGYKTDKNGYFEIVVARTNRYTINAKKFGYGFSSQVEHDYGNTNLKLTLPKAETINIISSIDNTIKDSRGTQIILGANSLTDASGRLLKANTPVTVSVYTYNLDNEQMPGDMGFMDGSNATAGYLESAGVFSADFTDANGSAKYKLAAGKQAAISIPASSTESSVQLWSYDENKGAWKEDAKEASLNKNTGRYEGAVSHFTLWNFDWKKTEPACVTIEIEESFFEKFKQPGKNGGQLTIKAEVTSGGVKRVIDLSLGDMRNAVKNSPHVLYNLPPNATVKLFAGNFSIPYTVFNTGTPWGGKGRPTIPEYGKCKGNTTLTYPMNNK</sequence>
<dbReference type="EMBL" id="CP044205">
    <property type="protein sequence ID" value="QFY41960.1"/>
    <property type="molecule type" value="Genomic_DNA"/>
</dbReference>
<proteinExistence type="predicted"/>
<name>A0A5Q0BDT1_9GAMM</name>
<dbReference type="AlphaFoldDB" id="A0A5Q0BDT1"/>
<accession>A0A5Q0BDT1</accession>
<evidence type="ECO:0000313" key="3">
    <source>
        <dbReference type="Proteomes" id="UP000325755"/>
    </source>
</evidence>
<dbReference type="RefSeq" id="WP_153247945.1">
    <property type="nucleotide sequence ID" value="NZ_CP044205.1"/>
</dbReference>
<dbReference type="Gene3D" id="2.60.40.1120">
    <property type="entry name" value="Carboxypeptidase-like, regulatory domain"/>
    <property type="match status" value="1"/>
</dbReference>